<organism evidence="1 2">
    <name type="scientific">Cichorium intybus</name>
    <name type="common">Chicory</name>
    <dbReference type="NCBI Taxonomy" id="13427"/>
    <lineage>
        <taxon>Eukaryota</taxon>
        <taxon>Viridiplantae</taxon>
        <taxon>Streptophyta</taxon>
        <taxon>Embryophyta</taxon>
        <taxon>Tracheophyta</taxon>
        <taxon>Spermatophyta</taxon>
        <taxon>Magnoliopsida</taxon>
        <taxon>eudicotyledons</taxon>
        <taxon>Gunneridae</taxon>
        <taxon>Pentapetalae</taxon>
        <taxon>asterids</taxon>
        <taxon>campanulids</taxon>
        <taxon>Asterales</taxon>
        <taxon>Asteraceae</taxon>
        <taxon>Cichorioideae</taxon>
        <taxon>Cichorieae</taxon>
        <taxon>Cichoriinae</taxon>
        <taxon>Cichorium</taxon>
    </lineage>
</organism>
<reference evidence="2" key="1">
    <citation type="journal article" date="2022" name="Mol. Ecol. Resour.">
        <title>The genomes of chicory, endive, great burdock and yacon provide insights into Asteraceae palaeo-polyploidization history and plant inulin production.</title>
        <authorList>
            <person name="Fan W."/>
            <person name="Wang S."/>
            <person name="Wang H."/>
            <person name="Wang A."/>
            <person name="Jiang F."/>
            <person name="Liu H."/>
            <person name="Zhao H."/>
            <person name="Xu D."/>
            <person name="Zhang Y."/>
        </authorList>
    </citation>
    <scope>NUCLEOTIDE SEQUENCE [LARGE SCALE GENOMIC DNA]</scope>
    <source>
        <strain evidence="2">cv. Punajuju</strain>
    </source>
</reference>
<sequence length="76" mass="8170">MHIKSKARLAVHTKGYSPIGWVLVVLHWGNHRRTAILAAFAGKGGRERCRTGSSSTPDTVPLGFFPGSVLLATEAK</sequence>
<proteinExistence type="predicted"/>
<evidence type="ECO:0000313" key="1">
    <source>
        <dbReference type="EMBL" id="KAI3689348.1"/>
    </source>
</evidence>
<gene>
    <name evidence="1" type="ORF">L2E82_47302</name>
</gene>
<protein>
    <submittedName>
        <fullName evidence="1">Uncharacterized protein</fullName>
    </submittedName>
</protein>
<comment type="caution">
    <text evidence="1">The sequence shown here is derived from an EMBL/GenBank/DDBJ whole genome shotgun (WGS) entry which is preliminary data.</text>
</comment>
<name>A0ACB8YVN3_CICIN</name>
<dbReference type="EMBL" id="CM042017">
    <property type="protein sequence ID" value="KAI3689348.1"/>
    <property type="molecule type" value="Genomic_DNA"/>
</dbReference>
<reference evidence="1 2" key="2">
    <citation type="journal article" date="2022" name="Mol. Ecol. Resour.">
        <title>The genomes of chicory, endive, great burdock and yacon provide insights into Asteraceae paleo-polyploidization history and plant inulin production.</title>
        <authorList>
            <person name="Fan W."/>
            <person name="Wang S."/>
            <person name="Wang H."/>
            <person name="Wang A."/>
            <person name="Jiang F."/>
            <person name="Liu H."/>
            <person name="Zhao H."/>
            <person name="Xu D."/>
            <person name="Zhang Y."/>
        </authorList>
    </citation>
    <scope>NUCLEOTIDE SEQUENCE [LARGE SCALE GENOMIC DNA]</scope>
    <source>
        <strain evidence="2">cv. Punajuju</strain>
        <tissue evidence="1">Leaves</tissue>
    </source>
</reference>
<dbReference type="Proteomes" id="UP001055811">
    <property type="component" value="Linkage Group LG09"/>
</dbReference>
<accession>A0ACB8YVN3</accession>
<evidence type="ECO:0000313" key="2">
    <source>
        <dbReference type="Proteomes" id="UP001055811"/>
    </source>
</evidence>
<keyword evidence="2" id="KW-1185">Reference proteome</keyword>